<dbReference type="SUPFAM" id="SSF53474">
    <property type="entry name" value="alpha/beta-Hydrolases"/>
    <property type="match status" value="1"/>
</dbReference>
<dbReference type="InterPro" id="IPR006311">
    <property type="entry name" value="TAT_signal"/>
</dbReference>
<evidence type="ECO:0000256" key="1">
    <source>
        <dbReference type="SAM" id="MobiDB-lite"/>
    </source>
</evidence>
<dbReference type="RefSeq" id="WP_165910020.1">
    <property type="nucleotide sequence ID" value="NZ_JBHUNN010000002.1"/>
</dbReference>
<keyword evidence="2" id="KW-0812">Transmembrane</keyword>
<dbReference type="Proteomes" id="UP000294881">
    <property type="component" value="Unassembled WGS sequence"/>
</dbReference>
<proteinExistence type="predicted"/>
<gene>
    <name evidence="3" type="ORF">EV666_11293</name>
</gene>
<dbReference type="AlphaFoldDB" id="A0A4V2RX34"/>
<dbReference type="EMBL" id="SLWL01000012">
    <property type="protein sequence ID" value="TCO11505.1"/>
    <property type="molecule type" value="Genomic_DNA"/>
</dbReference>
<dbReference type="PROSITE" id="PS51318">
    <property type="entry name" value="TAT"/>
    <property type="match status" value="1"/>
</dbReference>
<evidence type="ECO:0000313" key="4">
    <source>
        <dbReference type="Proteomes" id="UP000294881"/>
    </source>
</evidence>
<dbReference type="InterPro" id="IPR029058">
    <property type="entry name" value="AB_hydrolase_fold"/>
</dbReference>
<dbReference type="Pfam" id="PF07224">
    <property type="entry name" value="Chlorophyllase"/>
    <property type="match status" value="1"/>
</dbReference>
<keyword evidence="2" id="KW-0472">Membrane</keyword>
<name>A0A4V2RX34_9HYPH</name>
<evidence type="ECO:0000256" key="2">
    <source>
        <dbReference type="SAM" id="Phobius"/>
    </source>
</evidence>
<dbReference type="PANTHER" id="PTHR33428">
    <property type="entry name" value="CHLOROPHYLLASE-2, CHLOROPLASTIC"/>
    <property type="match status" value="1"/>
</dbReference>
<accession>A0A4V2RX34</accession>
<dbReference type="PANTHER" id="PTHR33428:SF14">
    <property type="entry name" value="CARBOXYLESTERASE TYPE B DOMAIN-CONTAINING PROTEIN"/>
    <property type="match status" value="1"/>
</dbReference>
<dbReference type="InterPro" id="IPR017395">
    <property type="entry name" value="Chlorophyllase-like"/>
</dbReference>
<evidence type="ECO:0000313" key="3">
    <source>
        <dbReference type="EMBL" id="TCO11505.1"/>
    </source>
</evidence>
<protein>
    <submittedName>
        <fullName evidence="3">Chlorophyllase-like protein</fullName>
    </submittedName>
</protein>
<reference evidence="3 4" key="1">
    <citation type="submission" date="2019-03" db="EMBL/GenBank/DDBJ databases">
        <title>Genomic Encyclopedia of Type Strains, Phase IV (KMG-IV): sequencing the most valuable type-strain genomes for metagenomic binning, comparative biology and taxonomic classification.</title>
        <authorList>
            <person name="Goeker M."/>
        </authorList>
    </citation>
    <scope>NUCLEOTIDE SEQUENCE [LARGE SCALE GENOMIC DNA]</scope>
    <source>
        <strain evidence="3 4">DSM 22958</strain>
    </source>
</reference>
<sequence length="444" mass="46224">MTATLAVLLRNAAAPAQLAVRRVAPFFLCAMGLSRRALLAAGLAAVVVAAPLASAPVHAMGAPGQPKTGPGGSDYAIAATDIEKKVFGEGNGRALAFFPRGAATKPRPVVVFLHAPGAISPSWYGAWLEHLARRGNVVIYPLYEETIGAVPYDEMTGEALKGVRAALAGIAAMPDVKADVSSLSFLGHSGGAVIAANLAALSGRDELPPARLLFGAMPARGGAEKIYAPPLANLASMPAKTVAIMLVGDRDSVAGDRGARQILTAAGHLGQDHRLIAKAGSDNHGLPAVFYSHHAAVAPNEDWDLAKIPGAAPAATAPAAAGGKPAAGKAAEGAPKLTPQEARQQREEQRKRHAALWRVGYEERRGLAGFEGRTVGAGNYAIWKIFDLAMDTVTAGGDAMTLKRDPRLYDMGLWSDGWPLRRLSVETPKPVVRKDGQEVSQGAR</sequence>
<feature type="compositionally biased region" description="Low complexity" evidence="1">
    <location>
        <begin position="315"/>
        <end position="342"/>
    </location>
</feature>
<organism evidence="3 4">
    <name type="scientific">Camelimonas lactis</name>
    <dbReference type="NCBI Taxonomy" id="659006"/>
    <lineage>
        <taxon>Bacteria</taxon>
        <taxon>Pseudomonadati</taxon>
        <taxon>Pseudomonadota</taxon>
        <taxon>Alphaproteobacteria</taxon>
        <taxon>Hyphomicrobiales</taxon>
        <taxon>Chelatococcaceae</taxon>
        <taxon>Camelimonas</taxon>
    </lineage>
</organism>
<dbReference type="Gene3D" id="3.40.50.1820">
    <property type="entry name" value="alpha/beta hydrolase"/>
    <property type="match status" value="1"/>
</dbReference>
<feature type="transmembrane region" description="Helical" evidence="2">
    <location>
        <begin position="37"/>
        <end position="57"/>
    </location>
</feature>
<feature type="region of interest" description="Disordered" evidence="1">
    <location>
        <begin position="315"/>
        <end position="348"/>
    </location>
</feature>
<keyword evidence="4" id="KW-1185">Reference proteome</keyword>
<comment type="caution">
    <text evidence="3">The sequence shown here is derived from an EMBL/GenBank/DDBJ whole genome shotgun (WGS) entry which is preliminary data.</text>
</comment>
<keyword evidence="2" id="KW-1133">Transmembrane helix</keyword>